<feature type="transmembrane region" description="Helical" evidence="1">
    <location>
        <begin position="152"/>
        <end position="172"/>
    </location>
</feature>
<gene>
    <name evidence="2" type="ORF">NIT7321_02254</name>
</gene>
<evidence type="ECO:0000313" key="2">
    <source>
        <dbReference type="EMBL" id="CRL11398.1"/>
    </source>
</evidence>
<dbReference type="Proteomes" id="UP000043764">
    <property type="component" value="Unassembled WGS sequence"/>
</dbReference>
<name>A0A0H5D3T0_9RHOB</name>
<feature type="transmembrane region" description="Helical" evidence="1">
    <location>
        <begin position="376"/>
        <end position="398"/>
    </location>
</feature>
<dbReference type="PANTHER" id="PTHR34219">
    <property type="entry name" value="IRON-REGULATED INNER MEMBRANE PROTEIN-RELATED"/>
    <property type="match status" value="1"/>
</dbReference>
<dbReference type="PANTHER" id="PTHR34219:SF1">
    <property type="entry name" value="PEPSY DOMAIN-CONTAINING PROTEIN"/>
    <property type="match status" value="1"/>
</dbReference>
<keyword evidence="1" id="KW-1133">Transmembrane helix</keyword>
<protein>
    <submittedName>
        <fullName evidence="2">Putative iron-regulated membrane protein</fullName>
    </submittedName>
</protein>
<keyword evidence="1" id="KW-0812">Transmembrane</keyword>
<dbReference type="AlphaFoldDB" id="A0A0H5D3T0"/>
<feature type="transmembrane region" description="Helical" evidence="1">
    <location>
        <begin position="26"/>
        <end position="51"/>
    </location>
</feature>
<feature type="transmembrane region" description="Helical" evidence="1">
    <location>
        <begin position="201"/>
        <end position="223"/>
    </location>
</feature>
<dbReference type="RefSeq" id="WP_050673525.1">
    <property type="nucleotide sequence ID" value="NZ_CVRL01000029.1"/>
</dbReference>
<dbReference type="Pfam" id="PF03929">
    <property type="entry name" value="PepSY_TM"/>
    <property type="match status" value="1"/>
</dbReference>
<keyword evidence="1" id="KW-0472">Membrane</keyword>
<reference evidence="3" key="1">
    <citation type="submission" date="2015-05" db="EMBL/GenBank/DDBJ databases">
        <authorList>
            <person name="Rodrigo-Torres Lidia"/>
            <person name="Arahal R.David."/>
        </authorList>
    </citation>
    <scope>NUCLEOTIDE SEQUENCE [LARGE SCALE GENOMIC DNA]</scope>
    <source>
        <strain evidence="3">CECT 7321</strain>
    </source>
</reference>
<organism evidence="2 3">
    <name type="scientific">Phaeobacter italicus</name>
    <dbReference type="NCBI Taxonomy" id="481446"/>
    <lineage>
        <taxon>Bacteria</taxon>
        <taxon>Pseudomonadati</taxon>
        <taxon>Pseudomonadota</taxon>
        <taxon>Alphaproteobacteria</taxon>
        <taxon>Rhodobacterales</taxon>
        <taxon>Roseobacteraceae</taxon>
        <taxon>Phaeobacter</taxon>
    </lineage>
</organism>
<proteinExistence type="predicted"/>
<sequence length="463" mass="50388">MTLAETSAQPKGGVNKLYFAAWRWHFYAGLYVIPFFIMLAATGLLMLWLAFLDGRDGERYAVTQLDTPIPVSQQAQAAVDTVADGELKTYIAPRAPDLAAVFRVDGADGPIMVAVDPYTGDVLADYARRQGLYDIADNIHGSLLLGVTGDRMIEIAASLGMVLVATGLYIWWPRGEQSWRRALIPTFGRGRSLWKSLHGVVGIWSSIFLLFFLVSGLSWAGVWGEKMMQAWNQFPAEKWGAPLSDQTHASMNGGIKEVPWALELTPMPASGSVAGEAGIDPSNPLTLDTVDRFAREIGFTERYQLSLPQGATGVWTLSHDSMSNDGPNPTADRTVHIDAYSGNILADVRYEDYSPFAKFMAVGIALHMGTMGLWSVLANTVFCLAVIFLSVSAIVLWWKRRPAGVSRLAAPPMPKDMPLWQGAVLVGLAVSMAFPLAGLTLLAVLTLDALILSRAPKLKQMLT</sequence>
<feature type="transmembrane region" description="Helical" evidence="1">
    <location>
        <begin position="418"/>
        <end position="451"/>
    </location>
</feature>
<evidence type="ECO:0000256" key="1">
    <source>
        <dbReference type="SAM" id="Phobius"/>
    </source>
</evidence>
<dbReference type="InterPro" id="IPR005625">
    <property type="entry name" value="PepSY-ass_TM"/>
</dbReference>
<accession>A0A0H5D3T0</accession>
<dbReference type="EMBL" id="CVRL01000029">
    <property type="protein sequence ID" value="CRL11398.1"/>
    <property type="molecule type" value="Genomic_DNA"/>
</dbReference>
<evidence type="ECO:0000313" key="3">
    <source>
        <dbReference type="Proteomes" id="UP000043764"/>
    </source>
</evidence>
<keyword evidence="3" id="KW-1185">Reference proteome</keyword>